<proteinExistence type="predicted"/>
<sequence>MASSAALQCLVLVLPAVVIVLYVLTAFPHTPESLVLHPSLSSLPHDCRSWQIYPDDFFDGGAYASFPLGRVRYWLLGPQDGSRVVLIHGLSVPSIIWQDVAPQLALKGFRVLTSTDGGYSDAPQTTYDVSLYVTQLALLLQYIGWEKANLAGISMGGAVAAAFAVQFPHLVTGSIALMATTGIVDPGDLSRTSRFLSSPLMQIITSSSPFRLYLKHLANNETSIDDPFSELIRIQSAHLPGYNPAIASSIRDGPIRNLAPVFAQLGRQTRKSGGSALIIWGTDDGVVPYRYAKRVQTLIPEAQLVTLQGAKHDLTVTHPEDVVNHLSAFFKEVG</sequence>
<evidence type="ECO:0000313" key="2">
    <source>
        <dbReference type="EMBL" id="THG92954.1"/>
    </source>
</evidence>
<dbReference type="InterPro" id="IPR029058">
    <property type="entry name" value="AB_hydrolase_fold"/>
</dbReference>
<dbReference type="SUPFAM" id="SSF53474">
    <property type="entry name" value="alpha/beta-Hydrolases"/>
    <property type="match status" value="1"/>
</dbReference>
<comment type="caution">
    <text evidence="2">The sequence shown here is derived from an EMBL/GenBank/DDBJ whole genome shotgun (WGS) entry which is preliminary data.</text>
</comment>
<organism evidence="2 3">
    <name type="scientific">Hermanssonia centrifuga</name>
    <dbReference type="NCBI Taxonomy" id="98765"/>
    <lineage>
        <taxon>Eukaryota</taxon>
        <taxon>Fungi</taxon>
        <taxon>Dikarya</taxon>
        <taxon>Basidiomycota</taxon>
        <taxon>Agaricomycotina</taxon>
        <taxon>Agaricomycetes</taxon>
        <taxon>Polyporales</taxon>
        <taxon>Meruliaceae</taxon>
        <taxon>Hermanssonia</taxon>
    </lineage>
</organism>
<accession>A0A4S4K5E0</accession>
<dbReference type="EMBL" id="SGPJ01000848">
    <property type="protein sequence ID" value="THG92954.1"/>
    <property type="molecule type" value="Genomic_DNA"/>
</dbReference>
<name>A0A4S4K5E0_9APHY</name>
<protein>
    <recommendedName>
        <fullName evidence="1">AB hydrolase-1 domain-containing protein</fullName>
    </recommendedName>
</protein>
<dbReference type="AlphaFoldDB" id="A0A4S4K5E0"/>
<gene>
    <name evidence="2" type="ORF">EW026_g8136</name>
</gene>
<dbReference type="PANTHER" id="PTHR43194">
    <property type="entry name" value="HYDROLASE ALPHA/BETA FOLD FAMILY"/>
    <property type="match status" value="1"/>
</dbReference>
<dbReference type="Proteomes" id="UP000309038">
    <property type="component" value="Unassembled WGS sequence"/>
</dbReference>
<evidence type="ECO:0000313" key="3">
    <source>
        <dbReference type="Proteomes" id="UP000309038"/>
    </source>
</evidence>
<dbReference type="PANTHER" id="PTHR43194:SF2">
    <property type="entry name" value="PEROXISOMAL MEMBRANE PROTEIN LPX1"/>
    <property type="match status" value="1"/>
</dbReference>
<dbReference type="InterPro" id="IPR050228">
    <property type="entry name" value="Carboxylesterase_BioH"/>
</dbReference>
<evidence type="ECO:0000259" key="1">
    <source>
        <dbReference type="Pfam" id="PF00561"/>
    </source>
</evidence>
<dbReference type="Gene3D" id="3.40.50.1820">
    <property type="entry name" value="alpha/beta hydrolase"/>
    <property type="match status" value="1"/>
</dbReference>
<dbReference type="PRINTS" id="PR00111">
    <property type="entry name" value="ABHYDROLASE"/>
</dbReference>
<reference evidence="2 3" key="1">
    <citation type="submission" date="2019-02" db="EMBL/GenBank/DDBJ databases">
        <title>Genome sequencing of the rare red list fungi Phlebia centrifuga.</title>
        <authorList>
            <person name="Buettner E."/>
            <person name="Kellner H."/>
        </authorList>
    </citation>
    <scope>NUCLEOTIDE SEQUENCE [LARGE SCALE GENOMIC DNA]</scope>
    <source>
        <strain evidence="2 3">DSM 108282</strain>
    </source>
</reference>
<feature type="domain" description="AB hydrolase-1" evidence="1">
    <location>
        <begin position="84"/>
        <end position="319"/>
    </location>
</feature>
<dbReference type="InterPro" id="IPR000073">
    <property type="entry name" value="AB_hydrolase_1"/>
</dbReference>
<dbReference type="Pfam" id="PF00561">
    <property type="entry name" value="Abhydrolase_1"/>
    <property type="match status" value="1"/>
</dbReference>
<keyword evidence="3" id="KW-1185">Reference proteome</keyword>